<evidence type="ECO:0000313" key="2">
    <source>
        <dbReference type="Proteomes" id="UP000663090"/>
    </source>
</evidence>
<dbReference type="InterPro" id="IPR006311">
    <property type="entry name" value="TAT_signal"/>
</dbReference>
<dbReference type="EMBL" id="CP071091">
    <property type="protein sequence ID" value="QSQ15700.1"/>
    <property type="molecule type" value="Genomic_DNA"/>
</dbReference>
<protein>
    <submittedName>
        <fullName evidence="1">DUF1552 domain-containing protein</fullName>
    </submittedName>
</protein>
<dbReference type="Proteomes" id="UP000663090">
    <property type="component" value="Chromosome"/>
</dbReference>
<sequence>MSDTPVFRLDRRMFLRGAGGAVLALPVLPSLLSPREAKAQAAQRPKCFVHFRTPHGAIFTANMWPSDSALTQSLFYADHDVRRGDLTATANSSGDAVISKVLTAKASMLTPTLVSKMNILRGLDYPMYMGHNFGAPLGYYDFDKQRPGSPRPTIDQVMAYSTAFYPSVASVRKRSVAIAGNGTSTGTWGYNTPGVRSSGVASSSISGMESSLSLFDTLLAGASSPGTPRTSVVDKVLESYRRLRNGNGRLSSEDKVRLDQHIDAVAELQRRLETTTAGCQVPPRPTTDNLTLRNSSSFAGDPAKNVEYFRLINEVLAVAMNCGVCRIATISIDENIQNLTFTPRAPQGEDWHNNVVHPATVEGANQDLVVQFNQVFFSQVFLDLASRFERFSNGAGGTLLDDSLVAWGQENGNTPHFSFSLPVITAGGAGGALKTGNYCDYRNITRKVSGDSSTGTEGNFLWAGLLHNQWLGTALQSMGIPKSEWSETDHPGYGWKASYQSTYEYLFTNKGFSSAQAYPAAMWQKTGEVLPFLAP</sequence>
<accession>A0ABX7NDM1</accession>
<proteinExistence type="predicted"/>
<dbReference type="Pfam" id="PF07586">
    <property type="entry name" value="HXXSHH"/>
    <property type="match status" value="1"/>
</dbReference>
<reference evidence="1 2" key="1">
    <citation type="submission" date="2021-02" db="EMBL/GenBank/DDBJ databases">
        <title>De Novo genome assembly of isolated myxobacteria.</title>
        <authorList>
            <person name="Stevens D.C."/>
        </authorList>
    </citation>
    <scope>NUCLEOTIDE SEQUENCE [LARGE SCALE GENOMIC DNA]</scope>
    <source>
        <strain evidence="1 2">SCHIC003</strain>
    </source>
</reference>
<dbReference type="PROSITE" id="PS51318">
    <property type="entry name" value="TAT"/>
    <property type="match status" value="1"/>
</dbReference>
<evidence type="ECO:0000313" key="1">
    <source>
        <dbReference type="EMBL" id="QSQ15700.1"/>
    </source>
</evidence>
<gene>
    <name evidence="1" type="ORF">JY572_06445</name>
</gene>
<dbReference type="RefSeq" id="WP_206717392.1">
    <property type="nucleotide sequence ID" value="NZ_CP071091.1"/>
</dbReference>
<name>A0ABX7NDM1_9BACT</name>
<organism evidence="1 2">
    <name type="scientific">Myxococcus landrumensis</name>
    <dbReference type="NCBI Taxonomy" id="2813577"/>
    <lineage>
        <taxon>Bacteria</taxon>
        <taxon>Pseudomonadati</taxon>
        <taxon>Myxococcota</taxon>
        <taxon>Myxococcia</taxon>
        <taxon>Myxococcales</taxon>
        <taxon>Cystobacterineae</taxon>
        <taxon>Myxococcaceae</taxon>
        <taxon>Myxococcus</taxon>
    </lineage>
</organism>
<keyword evidence="2" id="KW-1185">Reference proteome</keyword>
<dbReference type="InterPro" id="IPR011447">
    <property type="entry name" value="DUF1552"/>
</dbReference>